<gene>
    <name evidence="1" type="ORF">QTN47_18715</name>
</gene>
<evidence type="ECO:0000313" key="1">
    <source>
        <dbReference type="EMBL" id="MEX6689548.1"/>
    </source>
</evidence>
<sequence>MYETTYRDNKIARPDKMLCDNQCTIANDMSDKGINQDLQEYVEEDGYPVPYKNILHDNSAG</sequence>
<dbReference type="RefSeq" id="WP_369330955.1">
    <property type="nucleotide sequence ID" value="NZ_JAULBC010000006.1"/>
</dbReference>
<comment type="caution">
    <text evidence="1">The sequence shown here is derived from an EMBL/GenBank/DDBJ whole genome shotgun (WGS) entry which is preliminary data.</text>
</comment>
<evidence type="ECO:0000313" key="2">
    <source>
        <dbReference type="Proteomes" id="UP001560573"/>
    </source>
</evidence>
<accession>A0ABV3ZIA3</accession>
<keyword evidence="2" id="KW-1185">Reference proteome</keyword>
<organism evidence="1 2">
    <name type="scientific">Danxiaibacter flavus</name>
    <dbReference type="NCBI Taxonomy" id="3049108"/>
    <lineage>
        <taxon>Bacteria</taxon>
        <taxon>Pseudomonadati</taxon>
        <taxon>Bacteroidota</taxon>
        <taxon>Chitinophagia</taxon>
        <taxon>Chitinophagales</taxon>
        <taxon>Chitinophagaceae</taxon>
        <taxon>Danxiaibacter</taxon>
    </lineage>
</organism>
<reference evidence="1 2" key="1">
    <citation type="submission" date="2023-07" db="EMBL/GenBank/DDBJ databases">
        <authorList>
            <person name="Lian W.-H."/>
        </authorList>
    </citation>
    <scope>NUCLEOTIDE SEQUENCE [LARGE SCALE GENOMIC DNA]</scope>
    <source>
        <strain evidence="1 2">SYSU DXS3180</strain>
    </source>
</reference>
<protein>
    <submittedName>
        <fullName evidence="1">Uncharacterized protein</fullName>
    </submittedName>
</protein>
<dbReference type="EMBL" id="JAULBC010000006">
    <property type="protein sequence ID" value="MEX6689548.1"/>
    <property type="molecule type" value="Genomic_DNA"/>
</dbReference>
<dbReference type="Proteomes" id="UP001560573">
    <property type="component" value="Unassembled WGS sequence"/>
</dbReference>
<proteinExistence type="predicted"/>
<name>A0ABV3ZIA3_9BACT</name>